<comment type="subcellular location">
    <subcellularLocation>
        <location evidence="1 14">Cell outer membrane</location>
        <topology evidence="1 14">Multi-pass membrane protein</topology>
    </subcellularLocation>
</comment>
<evidence type="ECO:0000256" key="14">
    <source>
        <dbReference type="PROSITE-ProRule" id="PRU01360"/>
    </source>
</evidence>
<keyword evidence="8" id="KW-0408">Iron</keyword>
<keyword evidence="7" id="KW-0732">Signal</keyword>
<dbReference type="Pfam" id="PF07715">
    <property type="entry name" value="Plug"/>
    <property type="match status" value="1"/>
</dbReference>
<reference evidence="19" key="1">
    <citation type="journal article" date="2019" name="Int. J. Syst. Evol. Microbiol.">
        <title>The Global Catalogue of Microorganisms (GCM) 10K type strain sequencing project: providing services to taxonomists for standard genome sequencing and annotation.</title>
        <authorList>
            <consortium name="The Broad Institute Genomics Platform"/>
            <consortium name="The Broad Institute Genome Sequencing Center for Infectious Disease"/>
            <person name="Wu L."/>
            <person name="Ma J."/>
        </authorList>
    </citation>
    <scope>NUCLEOTIDE SEQUENCE [LARGE SCALE GENOMIC DNA]</scope>
    <source>
        <strain evidence="19">CGMCC 1.15643</strain>
    </source>
</reference>
<evidence type="ECO:0000256" key="9">
    <source>
        <dbReference type="ARBA" id="ARBA00023065"/>
    </source>
</evidence>
<evidence type="ECO:0000256" key="10">
    <source>
        <dbReference type="ARBA" id="ARBA00023077"/>
    </source>
</evidence>
<keyword evidence="19" id="KW-1185">Reference proteome</keyword>
<dbReference type="RefSeq" id="WP_260349276.1">
    <property type="nucleotide sequence ID" value="NZ_JAOAOS010000010.1"/>
</dbReference>
<keyword evidence="5" id="KW-0410">Iron transport</keyword>
<organism evidence="18 19">
    <name type="scientific">Bosea minatitlanensis</name>
    <dbReference type="NCBI Taxonomy" id="128782"/>
    <lineage>
        <taxon>Bacteria</taxon>
        <taxon>Pseudomonadati</taxon>
        <taxon>Pseudomonadota</taxon>
        <taxon>Alphaproteobacteria</taxon>
        <taxon>Hyphomicrobiales</taxon>
        <taxon>Boseaceae</taxon>
        <taxon>Bosea</taxon>
    </lineage>
</organism>
<evidence type="ECO:0000256" key="12">
    <source>
        <dbReference type="ARBA" id="ARBA00023170"/>
    </source>
</evidence>
<evidence type="ECO:0000256" key="4">
    <source>
        <dbReference type="ARBA" id="ARBA00022452"/>
    </source>
</evidence>
<gene>
    <name evidence="18" type="ORF">ACFPK2_19815</name>
</gene>
<dbReference type="PANTHER" id="PTHR32552">
    <property type="entry name" value="FERRICHROME IRON RECEPTOR-RELATED"/>
    <property type="match status" value="1"/>
</dbReference>
<evidence type="ECO:0000256" key="2">
    <source>
        <dbReference type="ARBA" id="ARBA00009810"/>
    </source>
</evidence>
<dbReference type="Pfam" id="PF00593">
    <property type="entry name" value="TonB_dep_Rec_b-barrel"/>
    <property type="match status" value="1"/>
</dbReference>
<protein>
    <submittedName>
        <fullName evidence="18">TonB-dependent siderophore receptor</fullName>
    </submittedName>
</protein>
<evidence type="ECO:0000256" key="11">
    <source>
        <dbReference type="ARBA" id="ARBA00023136"/>
    </source>
</evidence>
<evidence type="ECO:0000256" key="7">
    <source>
        <dbReference type="ARBA" id="ARBA00022729"/>
    </source>
</evidence>
<comment type="similarity">
    <text evidence="2 14 15">Belongs to the TonB-dependent receptor family.</text>
</comment>
<evidence type="ECO:0000256" key="5">
    <source>
        <dbReference type="ARBA" id="ARBA00022496"/>
    </source>
</evidence>
<dbReference type="PROSITE" id="PS52016">
    <property type="entry name" value="TONB_DEPENDENT_REC_3"/>
    <property type="match status" value="1"/>
</dbReference>
<dbReference type="Proteomes" id="UP001595976">
    <property type="component" value="Unassembled WGS sequence"/>
</dbReference>
<dbReference type="InterPro" id="IPR000531">
    <property type="entry name" value="Beta-barrel_TonB"/>
</dbReference>
<keyword evidence="3 14" id="KW-0813">Transport</keyword>
<keyword evidence="12 18" id="KW-0675">Receptor</keyword>
<evidence type="ECO:0000313" key="19">
    <source>
        <dbReference type="Proteomes" id="UP001595976"/>
    </source>
</evidence>
<accession>A0ABW0F9H0</accession>
<keyword evidence="13 14" id="KW-0998">Cell outer membrane</keyword>
<sequence>MALLAGHARAQEAQGAAIELDRITVQGETGNGPVQGYIAQVSRAGSKTDTPIEKTPQSVSVVPRQQMEDQSVNSVAEALRYTPGVMTEYRGSSNLHDEMFVRGFAYVPRYLDGLRYGSDSFGQVDPYLLERVEVLKGPASVLYGQANPGGIVNLVSKMPQFAAHREVFVRTGNRSRAEAGFDIGGPVGEHFAYRVVGLGMSVDGQEDHVEQKRFAIAPSFTWRPSDQTRLTVLGFYQNEPDAGYRNFLESAGTRYRSAYGYVPRSFFMGDPNFDRYKREQSSIGYQFEHRFNDIVTVRQNARYSVIDTDFRTMVEWSMGSGANQNLFTRKAGAGPEKLNQFVIDNQVQLDFLTGPLKHKVLTGFDYQWSKRDYQWGYASGTSTIDWTNPVYGDPGDTNVVYSTDTRTRARQLGVYVQDQIEIGRLNLLFGLRRDWAETSVTDHLAGNAKTSVDSSATTWRAGAIYNFDNGLAPYVSYSTSFEPVLQTPAAGQAPFKPTEARQFEAGLKFAPQGANYQVTASYYDLTQQNVLTRKTFADPYTQIGEIRNRGFELEARAEVLEGLTLLASFSHIKSEVTDSLDSTILHKMPTRIPRNQGSLWAKYDFRGGALAGLSLGGGVRYIGESWGNDTNTFKVPEVALFDAMISYDFGKTNPTLKGLSAQLNASNIADRRYVSSCNSAYACWWGAGRVVTAQLKYTW</sequence>
<evidence type="ECO:0000256" key="13">
    <source>
        <dbReference type="ARBA" id="ARBA00023237"/>
    </source>
</evidence>
<keyword evidence="9" id="KW-0406">Ion transport</keyword>
<feature type="domain" description="TonB-dependent receptor plug" evidence="17">
    <location>
        <begin position="52"/>
        <end position="151"/>
    </location>
</feature>
<keyword evidence="4 14" id="KW-1134">Transmembrane beta strand</keyword>
<dbReference type="Gene3D" id="2.40.170.20">
    <property type="entry name" value="TonB-dependent receptor, beta-barrel domain"/>
    <property type="match status" value="1"/>
</dbReference>
<dbReference type="CDD" id="cd01347">
    <property type="entry name" value="ligand_gated_channel"/>
    <property type="match status" value="1"/>
</dbReference>
<evidence type="ECO:0000256" key="6">
    <source>
        <dbReference type="ARBA" id="ARBA00022692"/>
    </source>
</evidence>
<dbReference type="InterPro" id="IPR037066">
    <property type="entry name" value="Plug_dom_sf"/>
</dbReference>
<evidence type="ECO:0000256" key="8">
    <source>
        <dbReference type="ARBA" id="ARBA00023004"/>
    </source>
</evidence>
<evidence type="ECO:0000256" key="15">
    <source>
        <dbReference type="RuleBase" id="RU003357"/>
    </source>
</evidence>
<proteinExistence type="inferred from homology"/>
<evidence type="ECO:0000259" key="16">
    <source>
        <dbReference type="Pfam" id="PF00593"/>
    </source>
</evidence>
<feature type="domain" description="TonB-dependent receptor-like beta-barrel" evidence="16">
    <location>
        <begin position="222"/>
        <end position="668"/>
    </location>
</feature>
<evidence type="ECO:0000259" key="17">
    <source>
        <dbReference type="Pfam" id="PF07715"/>
    </source>
</evidence>
<keyword evidence="6 14" id="KW-0812">Transmembrane</keyword>
<dbReference type="InterPro" id="IPR012910">
    <property type="entry name" value="Plug_dom"/>
</dbReference>
<dbReference type="PANTHER" id="PTHR32552:SF68">
    <property type="entry name" value="FERRICHROME OUTER MEMBRANE TRANSPORTER_PHAGE RECEPTOR"/>
    <property type="match status" value="1"/>
</dbReference>
<name>A0ABW0F9H0_9HYPH</name>
<dbReference type="NCBIfam" id="TIGR01783">
    <property type="entry name" value="TonB-siderophor"/>
    <property type="match status" value="1"/>
</dbReference>
<keyword evidence="10 15" id="KW-0798">TonB box</keyword>
<dbReference type="Gene3D" id="2.170.130.10">
    <property type="entry name" value="TonB-dependent receptor, plug domain"/>
    <property type="match status" value="1"/>
</dbReference>
<dbReference type="EMBL" id="JBHSLI010000009">
    <property type="protein sequence ID" value="MFC5295246.1"/>
    <property type="molecule type" value="Genomic_DNA"/>
</dbReference>
<evidence type="ECO:0000256" key="1">
    <source>
        <dbReference type="ARBA" id="ARBA00004571"/>
    </source>
</evidence>
<dbReference type="InterPro" id="IPR039426">
    <property type="entry name" value="TonB-dep_rcpt-like"/>
</dbReference>
<comment type="caution">
    <text evidence="18">The sequence shown here is derived from an EMBL/GenBank/DDBJ whole genome shotgun (WGS) entry which is preliminary data.</text>
</comment>
<keyword evidence="11 14" id="KW-0472">Membrane</keyword>
<dbReference type="InterPro" id="IPR010105">
    <property type="entry name" value="TonB_sidphr_rcpt"/>
</dbReference>
<dbReference type="InterPro" id="IPR036942">
    <property type="entry name" value="Beta-barrel_TonB_sf"/>
</dbReference>
<evidence type="ECO:0000313" key="18">
    <source>
        <dbReference type="EMBL" id="MFC5295246.1"/>
    </source>
</evidence>
<dbReference type="SUPFAM" id="SSF56935">
    <property type="entry name" value="Porins"/>
    <property type="match status" value="1"/>
</dbReference>
<evidence type="ECO:0000256" key="3">
    <source>
        <dbReference type="ARBA" id="ARBA00022448"/>
    </source>
</evidence>